<keyword evidence="2" id="KW-1133">Transmembrane helix</keyword>
<keyword evidence="2" id="KW-0472">Membrane</keyword>
<evidence type="ECO:0000256" key="2">
    <source>
        <dbReference type="SAM" id="Phobius"/>
    </source>
</evidence>
<feature type="transmembrane region" description="Helical" evidence="2">
    <location>
        <begin position="35"/>
        <end position="57"/>
    </location>
</feature>
<feature type="region of interest" description="Disordered" evidence="1">
    <location>
        <begin position="1"/>
        <end position="26"/>
    </location>
</feature>
<sequence>MTSPQQPQPHYASAAPPSAGPSAPATSVPGRGLGIAGFVTAFLVSPVGLVLSIIALVQSRKAGHKNGLALAGVIVSVLVTIGWVVVIIVTVSLAAELLETCRDLGPGTHVVGGATYTCS</sequence>
<dbReference type="EMBL" id="SGWX01000001">
    <property type="protein sequence ID" value="RZS61109.1"/>
    <property type="molecule type" value="Genomic_DNA"/>
</dbReference>
<dbReference type="AlphaFoldDB" id="A0A4Q7M526"/>
<evidence type="ECO:0008006" key="5">
    <source>
        <dbReference type="Google" id="ProtNLM"/>
    </source>
</evidence>
<dbReference type="OrthoDB" id="5076418at2"/>
<evidence type="ECO:0000313" key="4">
    <source>
        <dbReference type="Proteomes" id="UP000293852"/>
    </source>
</evidence>
<evidence type="ECO:0000256" key="1">
    <source>
        <dbReference type="SAM" id="MobiDB-lite"/>
    </source>
</evidence>
<dbReference type="RefSeq" id="WP_130413559.1">
    <property type="nucleotide sequence ID" value="NZ_SGWX01000001.1"/>
</dbReference>
<comment type="caution">
    <text evidence="3">The sequence shown here is derived from an EMBL/GenBank/DDBJ whole genome shotgun (WGS) entry which is preliminary data.</text>
</comment>
<accession>A0A4Q7M526</accession>
<keyword evidence="4" id="KW-1185">Reference proteome</keyword>
<name>A0A4Q7M526_9MICO</name>
<organism evidence="3 4">
    <name type="scientific">Xylanimonas ulmi</name>
    <dbReference type="NCBI Taxonomy" id="228973"/>
    <lineage>
        <taxon>Bacteria</taxon>
        <taxon>Bacillati</taxon>
        <taxon>Actinomycetota</taxon>
        <taxon>Actinomycetes</taxon>
        <taxon>Micrococcales</taxon>
        <taxon>Promicromonosporaceae</taxon>
        <taxon>Xylanimonas</taxon>
    </lineage>
</organism>
<proteinExistence type="predicted"/>
<reference evidence="3 4" key="1">
    <citation type="submission" date="2019-02" db="EMBL/GenBank/DDBJ databases">
        <title>Sequencing the genomes of 1000 actinobacteria strains.</title>
        <authorList>
            <person name="Klenk H.-P."/>
        </authorList>
    </citation>
    <scope>NUCLEOTIDE SEQUENCE [LARGE SCALE GENOMIC DNA]</scope>
    <source>
        <strain evidence="3 4">DSM 16932</strain>
    </source>
</reference>
<dbReference type="Proteomes" id="UP000293852">
    <property type="component" value="Unassembled WGS sequence"/>
</dbReference>
<protein>
    <recommendedName>
        <fullName evidence="5">DUF4190 domain-containing protein</fullName>
    </recommendedName>
</protein>
<feature type="transmembrane region" description="Helical" evidence="2">
    <location>
        <begin position="69"/>
        <end position="95"/>
    </location>
</feature>
<evidence type="ECO:0000313" key="3">
    <source>
        <dbReference type="EMBL" id="RZS61109.1"/>
    </source>
</evidence>
<gene>
    <name evidence="3" type="ORF">EV386_1397</name>
</gene>
<keyword evidence="2" id="KW-0812">Transmembrane</keyword>